<evidence type="ECO:0000256" key="1">
    <source>
        <dbReference type="ARBA" id="ARBA00022723"/>
    </source>
</evidence>
<keyword evidence="1" id="KW-0479">Metal-binding</keyword>
<evidence type="ECO:0000259" key="4">
    <source>
        <dbReference type="PROSITE" id="PS51039"/>
    </source>
</evidence>
<accession>A0A6C0E5K2</accession>
<proteinExistence type="predicted"/>
<dbReference type="InterPro" id="IPR050652">
    <property type="entry name" value="AN1_A20_ZnFinger"/>
</dbReference>
<dbReference type="InterPro" id="IPR000058">
    <property type="entry name" value="Znf_AN1"/>
</dbReference>
<evidence type="ECO:0000256" key="3">
    <source>
        <dbReference type="ARBA" id="ARBA00022833"/>
    </source>
</evidence>
<dbReference type="SUPFAM" id="SSF118310">
    <property type="entry name" value="AN1-like Zinc finger"/>
    <property type="match status" value="1"/>
</dbReference>
<dbReference type="Pfam" id="PF01428">
    <property type="entry name" value="zf-AN1"/>
    <property type="match status" value="1"/>
</dbReference>
<evidence type="ECO:0000313" key="5">
    <source>
        <dbReference type="EMBL" id="QHT24344.1"/>
    </source>
</evidence>
<keyword evidence="2" id="KW-0863">Zinc-finger</keyword>
<feature type="domain" description="AN1-type" evidence="4">
    <location>
        <begin position="27"/>
        <end position="74"/>
    </location>
</feature>
<dbReference type="AlphaFoldDB" id="A0A6C0E5K2"/>
<dbReference type="Gene3D" id="4.10.1110.10">
    <property type="entry name" value="AN1-like Zinc finger"/>
    <property type="match status" value="1"/>
</dbReference>
<name>A0A6C0E5K2_9ZZZZ</name>
<sequence>MNRSMADYSPQYQTMTALAPPPLTLDVSTQKRCHCCKVKLMLTDLTCSKCKTRFCRSHRLPELHACPHDFQKEGQAILAERNPVVAAAKVDRI</sequence>
<dbReference type="GO" id="GO:0008270">
    <property type="term" value="F:zinc ion binding"/>
    <property type="evidence" value="ECO:0007669"/>
    <property type="project" value="UniProtKB-KW"/>
</dbReference>
<dbReference type="PANTHER" id="PTHR10634">
    <property type="entry name" value="AN1-TYPE ZINC FINGER PROTEIN"/>
    <property type="match status" value="1"/>
</dbReference>
<evidence type="ECO:0000256" key="2">
    <source>
        <dbReference type="ARBA" id="ARBA00022771"/>
    </source>
</evidence>
<dbReference type="SMART" id="SM00154">
    <property type="entry name" value="ZnF_AN1"/>
    <property type="match status" value="1"/>
</dbReference>
<dbReference type="EMBL" id="MN739744">
    <property type="protein sequence ID" value="QHT24344.1"/>
    <property type="molecule type" value="Genomic_DNA"/>
</dbReference>
<protein>
    <recommendedName>
        <fullName evidence="4">AN1-type domain-containing protein</fullName>
    </recommendedName>
</protein>
<dbReference type="InterPro" id="IPR035896">
    <property type="entry name" value="AN1-like_Znf"/>
</dbReference>
<keyword evidence="3" id="KW-0862">Zinc</keyword>
<organism evidence="5">
    <name type="scientific">viral metagenome</name>
    <dbReference type="NCBI Taxonomy" id="1070528"/>
    <lineage>
        <taxon>unclassified sequences</taxon>
        <taxon>metagenomes</taxon>
        <taxon>organismal metagenomes</taxon>
    </lineage>
</organism>
<dbReference type="PANTHER" id="PTHR10634:SF67">
    <property type="entry name" value="AN1-TYPE ZINC FINGER PROTEIN 3"/>
    <property type="match status" value="1"/>
</dbReference>
<reference evidence="5" key="1">
    <citation type="journal article" date="2020" name="Nature">
        <title>Giant virus diversity and host interactions through global metagenomics.</title>
        <authorList>
            <person name="Schulz F."/>
            <person name="Roux S."/>
            <person name="Paez-Espino D."/>
            <person name="Jungbluth S."/>
            <person name="Walsh D.A."/>
            <person name="Denef V.J."/>
            <person name="McMahon K.D."/>
            <person name="Konstantinidis K.T."/>
            <person name="Eloe-Fadrosh E.A."/>
            <person name="Kyrpides N.C."/>
            <person name="Woyke T."/>
        </authorList>
    </citation>
    <scope>NUCLEOTIDE SEQUENCE</scope>
    <source>
        <strain evidence="5">GVMAG-M-3300023179-138</strain>
    </source>
</reference>
<dbReference type="PROSITE" id="PS51039">
    <property type="entry name" value="ZF_AN1"/>
    <property type="match status" value="1"/>
</dbReference>